<dbReference type="EMBL" id="KF900406">
    <property type="protein sequence ID" value="AIE93854.1"/>
    <property type="molecule type" value="Genomic_DNA"/>
</dbReference>
<accession>A0A075FRE3</accession>
<dbReference type="AlphaFoldDB" id="A0A075FRE3"/>
<sequence>MDADEKRISQEDCNEDTIGVGILTLTNKRVAFDKKESRVMDFSASIGDTVLDVPLENVTKVWKEGLLMKKVCFTAKTKYGEKTYKFGVFNNGGWRKTFEKTLENFHAKKTGEN</sequence>
<reference evidence="1" key="1">
    <citation type="journal article" date="2014" name="Genome Biol. Evol.">
        <title>Pangenome evidence for extensive interdomain horizontal transfer affecting lineage core and shell genes in uncultured planktonic thaumarchaeota and euryarchaeota.</title>
        <authorList>
            <person name="Deschamps P."/>
            <person name="Zivanovic Y."/>
            <person name="Moreira D."/>
            <person name="Rodriguez-Valera F."/>
            <person name="Lopez-Garcia P."/>
        </authorList>
    </citation>
    <scope>NUCLEOTIDE SEQUENCE</scope>
</reference>
<name>A0A075FRE3_9ARCH</name>
<organism evidence="1">
    <name type="scientific">uncultured marine thaumarchaeote AD1000_41_B03</name>
    <dbReference type="NCBI Taxonomy" id="1455915"/>
    <lineage>
        <taxon>Archaea</taxon>
        <taxon>Nitrososphaerota</taxon>
        <taxon>environmental samples</taxon>
    </lineage>
</organism>
<protein>
    <recommendedName>
        <fullName evidence="2">GRAM domain-containing protein</fullName>
    </recommendedName>
</protein>
<evidence type="ECO:0000313" key="1">
    <source>
        <dbReference type="EMBL" id="AIE93854.1"/>
    </source>
</evidence>
<evidence type="ECO:0008006" key="2">
    <source>
        <dbReference type="Google" id="ProtNLM"/>
    </source>
</evidence>
<proteinExistence type="predicted"/>